<keyword evidence="2" id="KW-1185">Reference proteome</keyword>
<accession>G7UQV5</accession>
<dbReference type="RefSeq" id="WP_014161200.1">
    <property type="nucleotide sequence ID" value="NC_016147.2"/>
</dbReference>
<dbReference type="OrthoDB" id="9429440at2"/>
<protein>
    <submittedName>
        <fullName evidence="1">Uncharacterized protein</fullName>
    </submittedName>
</protein>
<dbReference type="HOGENOM" id="CLU_1026265_0_0_6"/>
<name>G7UQV5_PSEUP</name>
<sequence length="271" mass="30578">MDKRHNIRALLGVDDPYVHYCREERNFAAVLYHLLLDDACLARFLALIDEDNVDASDVRVYFEYACLRDLWAVASKRGEHDRAAHNARLREAIISLLGDATFLPGIDVDCEAFNRFFVGDRPRAASKTDIQMPSRWSDRRFSAWEAKGRNFAELACALKWAFNAKPDLVLDLGCDRIVCIEAKLESPEGKYSAVGATTFTMRQMELQQRIFQNLLGYDGAKFVLVSNAKKASPKGWKKLSWQAVYGAVLLTDTRSTRSATVQAFTSPKVEA</sequence>
<reference evidence="1 2" key="1">
    <citation type="journal article" date="2012" name="J. Bacteriol.">
        <title>Complete Genome Sequence of the BTEX-Degrading Bacterium Pseudoxanthomonas spadix BD-a59.</title>
        <authorList>
            <person name="Lee S.H."/>
            <person name="Jin H.M."/>
            <person name="Lee H.J."/>
            <person name="Kim J.M."/>
            <person name="Jeon C.O."/>
        </authorList>
    </citation>
    <scope>NUCLEOTIDE SEQUENCE [LARGE SCALE GENOMIC DNA]</scope>
    <source>
        <strain evidence="1 2">BD-a59</strain>
    </source>
</reference>
<organism evidence="1 2">
    <name type="scientific">Pseudoxanthomonas spadix (strain BD-a59)</name>
    <dbReference type="NCBI Taxonomy" id="1045855"/>
    <lineage>
        <taxon>Bacteria</taxon>
        <taxon>Pseudomonadati</taxon>
        <taxon>Pseudomonadota</taxon>
        <taxon>Gammaproteobacteria</taxon>
        <taxon>Lysobacterales</taxon>
        <taxon>Lysobacteraceae</taxon>
        <taxon>Pseudoxanthomonas</taxon>
    </lineage>
</organism>
<evidence type="ECO:0000313" key="2">
    <source>
        <dbReference type="Proteomes" id="UP000005870"/>
    </source>
</evidence>
<dbReference type="STRING" id="1045855.DSC_11915"/>
<dbReference type="AlphaFoldDB" id="G7UQV5"/>
<dbReference type="KEGG" id="psd:DSC_11915"/>
<gene>
    <name evidence="1" type="ordered locus">DSC_11915</name>
</gene>
<proteinExistence type="predicted"/>
<evidence type="ECO:0000313" key="1">
    <source>
        <dbReference type="EMBL" id="AER57027.1"/>
    </source>
</evidence>
<dbReference type="Proteomes" id="UP000005870">
    <property type="component" value="Chromosome"/>
</dbReference>
<dbReference type="EMBL" id="CP003093">
    <property type="protein sequence ID" value="AER57027.1"/>
    <property type="molecule type" value="Genomic_DNA"/>
</dbReference>